<evidence type="ECO:0000313" key="2">
    <source>
        <dbReference type="EMBL" id="EUA42456.1"/>
    </source>
</evidence>
<dbReference type="PATRIC" id="fig|1299334.3.peg.4476"/>
<dbReference type="EMBL" id="JAOB01000042">
    <property type="protein sequence ID" value="EUA42456.1"/>
    <property type="molecule type" value="Genomic_DNA"/>
</dbReference>
<protein>
    <submittedName>
        <fullName evidence="2">Putative OXIDOREDUCTASE domain protein</fullName>
    </submittedName>
</protein>
<organism evidence="2">
    <name type="scientific">Mycobacterium xenopi 4042</name>
    <dbReference type="NCBI Taxonomy" id="1299334"/>
    <lineage>
        <taxon>Bacteria</taxon>
        <taxon>Bacillati</taxon>
        <taxon>Actinomycetota</taxon>
        <taxon>Actinomycetes</taxon>
        <taxon>Mycobacteriales</taxon>
        <taxon>Mycobacteriaceae</taxon>
        <taxon>Mycobacterium</taxon>
    </lineage>
</organism>
<reference evidence="2" key="1">
    <citation type="submission" date="2014-01" db="EMBL/GenBank/DDBJ databases">
        <authorList>
            <person name="Brown-Elliot B."/>
            <person name="Wallace R."/>
            <person name="Lenaerts A."/>
            <person name="Ordway D."/>
            <person name="DeGroote M.A."/>
            <person name="Parker T."/>
            <person name="Sizemore C."/>
            <person name="Tallon L.J."/>
            <person name="Sadzewicz L.K."/>
            <person name="Sengamalay N."/>
            <person name="Fraser C.M."/>
            <person name="Hine E."/>
            <person name="Shefchek K.A."/>
            <person name="Das S.P."/>
            <person name="Tettelin H."/>
        </authorList>
    </citation>
    <scope>NUCLEOTIDE SEQUENCE [LARGE SCALE GENOMIC DNA]</scope>
    <source>
        <strain evidence="2">4042</strain>
    </source>
</reference>
<comment type="caution">
    <text evidence="2">The sequence shown here is derived from an EMBL/GenBank/DDBJ whole genome shotgun (WGS) entry which is preliminary data.</text>
</comment>
<name>X8BG56_MYCXE</name>
<sequence>MRHGLSRRCPPRRPRRRQRVVRCDRQHALGVTFTADSWDDVWTYVKRPDRRFTVDIPELVEQLRQLRTDEPGWGSEEFPMVLSAGNAARSPRTPSTAIPPGAAATPPERCA</sequence>
<accession>X8BG56</accession>
<feature type="compositionally biased region" description="Low complexity" evidence="1">
    <location>
        <begin position="93"/>
        <end position="111"/>
    </location>
</feature>
<gene>
    <name evidence="2" type="ORF">I553_6316</name>
</gene>
<proteinExistence type="predicted"/>
<dbReference type="AlphaFoldDB" id="X8BG56"/>
<feature type="region of interest" description="Disordered" evidence="1">
    <location>
        <begin position="86"/>
        <end position="111"/>
    </location>
</feature>
<evidence type="ECO:0000256" key="1">
    <source>
        <dbReference type="SAM" id="MobiDB-lite"/>
    </source>
</evidence>
<feature type="region of interest" description="Disordered" evidence="1">
    <location>
        <begin position="1"/>
        <end position="20"/>
    </location>
</feature>